<organism evidence="2 3">
    <name type="scientific">Romanomermis culicivorax</name>
    <name type="common">Nematode worm</name>
    <dbReference type="NCBI Taxonomy" id="13658"/>
    <lineage>
        <taxon>Eukaryota</taxon>
        <taxon>Metazoa</taxon>
        <taxon>Ecdysozoa</taxon>
        <taxon>Nematoda</taxon>
        <taxon>Enoplea</taxon>
        <taxon>Dorylaimia</taxon>
        <taxon>Mermithida</taxon>
        <taxon>Mermithoidea</taxon>
        <taxon>Mermithidae</taxon>
        <taxon>Romanomermis</taxon>
    </lineage>
</organism>
<evidence type="ECO:0000256" key="1">
    <source>
        <dbReference type="SAM" id="MobiDB-lite"/>
    </source>
</evidence>
<reference evidence="3" key="1">
    <citation type="submission" date="2022-11" db="UniProtKB">
        <authorList>
            <consortium name="WormBaseParasite"/>
        </authorList>
    </citation>
    <scope>IDENTIFICATION</scope>
</reference>
<evidence type="ECO:0000313" key="2">
    <source>
        <dbReference type="Proteomes" id="UP000887565"/>
    </source>
</evidence>
<accession>A0A915K7Y5</accession>
<protein>
    <submittedName>
        <fullName evidence="3">Uncharacterized protein</fullName>
    </submittedName>
</protein>
<proteinExistence type="predicted"/>
<dbReference type="AlphaFoldDB" id="A0A915K7Y5"/>
<feature type="region of interest" description="Disordered" evidence="1">
    <location>
        <begin position="1"/>
        <end position="22"/>
    </location>
</feature>
<keyword evidence="2" id="KW-1185">Reference proteome</keyword>
<evidence type="ECO:0000313" key="3">
    <source>
        <dbReference type="WBParaSite" id="nRc.2.0.1.t34304-RA"/>
    </source>
</evidence>
<sequence length="75" mass="8464">MSSGGLFAQQQKQSLVSANQETQPIPAEKSALCNCKRPKAKVTCHKHYYFLIHVSDFFGEKTDCFSSASPKCWRH</sequence>
<name>A0A915K7Y5_ROMCU</name>
<dbReference type="WBParaSite" id="nRc.2.0.1.t34304-RA">
    <property type="protein sequence ID" value="nRc.2.0.1.t34304-RA"/>
    <property type="gene ID" value="nRc.2.0.1.g34304"/>
</dbReference>
<dbReference type="Proteomes" id="UP000887565">
    <property type="component" value="Unplaced"/>
</dbReference>